<protein>
    <submittedName>
        <fullName evidence="2">DUF3883 domain-containing protein</fullName>
    </submittedName>
</protein>
<dbReference type="Pfam" id="PF13020">
    <property type="entry name" value="NOV_C"/>
    <property type="match status" value="1"/>
</dbReference>
<evidence type="ECO:0000313" key="2">
    <source>
        <dbReference type="EMBL" id="AYJ85175.1"/>
    </source>
</evidence>
<name>A0A494TJ57_SPHPE</name>
<keyword evidence="2" id="KW-0614">Plasmid</keyword>
<evidence type="ECO:0000313" key="3">
    <source>
        <dbReference type="Proteomes" id="UP000276254"/>
    </source>
</evidence>
<proteinExistence type="predicted"/>
<geneLocation type="plasmid" evidence="2">
    <name>unnamed1</name>
</geneLocation>
<dbReference type="InterPro" id="IPR024975">
    <property type="entry name" value="NOV_C"/>
</dbReference>
<dbReference type="RefSeq" id="WP_121151503.1">
    <property type="nucleotide sequence ID" value="NZ_CP032828.1"/>
</dbReference>
<dbReference type="Proteomes" id="UP000276254">
    <property type="component" value="Plasmid unnamed1"/>
</dbReference>
<feature type="domain" description="Protein NO VEIN C-terminal" evidence="1">
    <location>
        <begin position="348"/>
        <end position="435"/>
    </location>
</feature>
<evidence type="ECO:0000259" key="1">
    <source>
        <dbReference type="Pfam" id="PF13020"/>
    </source>
</evidence>
<dbReference type="EMBL" id="CP032828">
    <property type="protein sequence ID" value="AYJ85175.1"/>
    <property type="molecule type" value="Genomic_DNA"/>
</dbReference>
<accession>A0A494TJ57</accession>
<organism evidence="2 3">
    <name type="scientific">Sphingomonas paeninsulae</name>
    <dbReference type="NCBI Taxonomy" id="2319844"/>
    <lineage>
        <taxon>Bacteria</taxon>
        <taxon>Pseudomonadati</taxon>
        <taxon>Pseudomonadota</taxon>
        <taxon>Alphaproteobacteria</taxon>
        <taxon>Sphingomonadales</taxon>
        <taxon>Sphingomonadaceae</taxon>
        <taxon>Sphingomonas</taxon>
    </lineage>
</organism>
<sequence length="472" mass="52255">MLTSVTGESGKKLDAKVEVEDGKVVLHSRGGAFGKPNLRNPDYREALVVILSRLLASKLNPARVLVDSREAHKVAEAERVLVKADELRRPVEELVAMIGKRVAAFGREPGVSGHGNQTKRVLVEVPEASENEILAVLRKSTSMPSIIYFNIGWMKHYAGASADDPTIGGHGWLADNKHGLESFNFLPTKNGELQGYRPPGKRDKVNIDRLGAKPGEDAIEGVLAVWLAREPGSGKTLVVGWYRSATVYREARLGPFYLNDMESEYSVMASKEDAILVPIGVRSFQVSSSRTAPGEGFGQKPTWYGAPDVDRRVWAYVNGWDDAKKHGEPTKGKLPPRNTDPELRRKVEKAAVRHAWNYYETKYGKGSVESVEPYGRGWDLEVRSGDVEWLVEVKGLLNAGLTCELTPNEYEKMCSPEYCTRYVVYVVNNALAEEPAAPVPSIFTWKASETWLTEDGRELQVAERVGAMLTCK</sequence>
<dbReference type="KEGG" id="spha:D3Y57_03865"/>
<reference evidence="2 3" key="1">
    <citation type="submission" date="2018-09" db="EMBL/GenBank/DDBJ databases">
        <title>Sphingomonas peninsula sp. nov., isolated from fildes peninsula, Antarctic soil.</title>
        <authorList>
            <person name="Yingchao G."/>
        </authorList>
    </citation>
    <scope>NUCLEOTIDE SEQUENCE [LARGE SCALE GENOMIC DNA]</scope>
    <source>
        <strain evidence="2 3">YZ-8</strain>
        <plasmid evidence="2 3">unnamed1</plasmid>
    </source>
</reference>
<keyword evidence="3" id="KW-1185">Reference proteome</keyword>
<dbReference type="OrthoDB" id="9802640at2"/>
<gene>
    <name evidence="2" type="ORF">D3Y57_03865</name>
</gene>
<dbReference type="AlphaFoldDB" id="A0A494TJ57"/>